<feature type="chain" id="PRO_5019187919" description="Serine protease" evidence="1">
    <location>
        <begin position="23"/>
        <end position="365"/>
    </location>
</feature>
<reference evidence="3" key="1">
    <citation type="journal article" date="2018" name="Front. Microbiol.">
        <title>Genome-Based Analysis Reveals the Taxonomy and Diversity of the Family Idiomarinaceae.</title>
        <authorList>
            <person name="Liu Y."/>
            <person name="Lai Q."/>
            <person name="Shao Z."/>
        </authorList>
    </citation>
    <scope>NUCLEOTIDE SEQUENCE [LARGE SCALE GENOMIC DNA]</scope>
    <source>
        <strain evidence="3">CVS-6</strain>
    </source>
</reference>
<dbReference type="OrthoDB" id="9554314at2"/>
<dbReference type="Proteomes" id="UP000288259">
    <property type="component" value="Unassembled WGS sequence"/>
</dbReference>
<comment type="caution">
    <text evidence="2">The sequence shown here is derived from an EMBL/GenBank/DDBJ whole genome shotgun (WGS) entry which is preliminary data.</text>
</comment>
<evidence type="ECO:0008006" key="4">
    <source>
        <dbReference type="Google" id="ProtNLM"/>
    </source>
</evidence>
<dbReference type="RefSeq" id="WP_126754258.1">
    <property type="nucleotide sequence ID" value="NZ_PIPY01000005.1"/>
</dbReference>
<evidence type="ECO:0000256" key="1">
    <source>
        <dbReference type="SAM" id="SignalP"/>
    </source>
</evidence>
<evidence type="ECO:0000313" key="3">
    <source>
        <dbReference type="Proteomes" id="UP000288259"/>
    </source>
</evidence>
<dbReference type="AlphaFoldDB" id="A0A432YLM8"/>
<organism evidence="2 3">
    <name type="scientific">Pseudidiomarina insulisalsae</name>
    <dbReference type="NCBI Taxonomy" id="575789"/>
    <lineage>
        <taxon>Bacteria</taxon>
        <taxon>Pseudomonadati</taxon>
        <taxon>Pseudomonadota</taxon>
        <taxon>Gammaproteobacteria</taxon>
        <taxon>Alteromonadales</taxon>
        <taxon>Idiomarinaceae</taxon>
        <taxon>Pseudidiomarina</taxon>
    </lineage>
</organism>
<evidence type="ECO:0000313" key="2">
    <source>
        <dbReference type="EMBL" id="RUO61798.1"/>
    </source>
</evidence>
<name>A0A432YLM8_9GAMM</name>
<accession>A0A432YLM8</accession>
<keyword evidence="1" id="KW-0732">Signal</keyword>
<feature type="signal peptide" evidence="1">
    <location>
        <begin position="1"/>
        <end position="22"/>
    </location>
</feature>
<gene>
    <name evidence="2" type="ORF">CWI71_05405</name>
</gene>
<dbReference type="Gene3D" id="2.60.120.260">
    <property type="entry name" value="Galactose-binding domain-like"/>
    <property type="match status" value="1"/>
</dbReference>
<protein>
    <recommendedName>
        <fullName evidence="4">Serine protease</fullName>
    </recommendedName>
</protein>
<dbReference type="EMBL" id="PIPY01000005">
    <property type="protein sequence ID" value="RUO61798.1"/>
    <property type="molecule type" value="Genomic_DNA"/>
</dbReference>
<sequence length="365" mass="39625">MKRFKLLFVLLLWLGNLANANAKITQVHVSAGDVGQGFLVERLDQCFLVTPEHVVKDELFGNLIGGTDLRSRGEAYPVQTFGYDLTLMVSSGALNSECGIAFSGLPTELPNLVSGASRLSVSSVNSDGSSTVTPANLLDSDLLYLTIDPSHENMIFAQGMSGSLVFFEDTPVGMLQSVDAATGQGRVLRMDRLTETLKPFFGASAGVVKFEAAQAKDEIGSVDLGSSRKAVPLQLVSWSHEPIAGTRASFAIDNDKTTEFRMALYDASPVMLEFFLGDELVEFSEVKIVSLVKEGTARIRDFEILTARTSEGRRGWRSLHSGTMLPNESEKLISLVPSGAKRMTLVIRSTWSEGSELTLNELTLF</sequence>
<keyword evidence="3" id="KW-1185">Reference proteome</keyword>
<proteinExistence type="predicted"/>